<feature type="domain" description="Pterin-binding" evidence="10">
    <location>
        <begin position="11"/>
        <end position="262"/>
    </location>
</feature>
<keyword evidence="6 9" id="KW-0479">Metal-binding</keyword>
<accession>A0ABP8HVI3</accession>
<dbReference type="Pfam" id="PF00809">
    <property type="entry name" value="Pterin_bind"/>
    <property type="match status" value="1"/>
</dbReference>
<comment type="pathway">
    <text evidence="3 9">Cofactor biosynthesis; tetrahydrofolate biosynthesis; 7,8-dihydrofolate from 2-amino-4-hydroxy-6-hydroxymethyl-7,8-dihydropteridine diphosphate and 4-aminobenzoate: step 1/2.</text>
</comment>
<evidence type="ECO:0000256" key="9">
    <source>
        <dbReference type="RuleBase" id="RU361205"/>
    </source>
</evidence>
<dbReference type="InterPro" id="IPR006390">
    <property type="entry name" value="DHP_synth_dom"/>
</dbReference>
<evidence type="ECO:0000313" key="11">
    <source>
        <dbReference type="EMBL" id="GAA4345282.1"/>
    </source>
</evidence>
<dbReference type="CDD" id="cd00739">
    <property type="entry name" value="DHPS"/>
    <property type="match status" value="1"/>
</dbReference>
<evidence type="ECO:0000256" key="5">
    <source>
        <dbReference type="ARBA" id="ARBA00022679"/>
    </source>
</evidence>
<evidence type="ECO:0000256" key="4">
    <source>
        <dbReference type="ARBA" id="ARBA00012458"/>
    </source>
</evidence>
<dbReference type="RefSeq" id="WP_223577121.1">
    <property type="nucleotide sequence ID" value="NZ_BAABFU010000001.1"/>
</dbReference>
<sequence>MLGKLLNSPRPLVMGILNVTPDSFSDGGQFLDENKALGQIEAMLENGADIIDIGGESTRPGASEVTVEEELSRVIPLVQAAKSLGAVVSVDTSKPQVMAEALTCGADIINDVRALREEGAVDVLLKSNAYVCLMHMQGQPRTMQKNPRYNNVLNEVQLMLRNRIAECEANGIDTKRIIIDPGFGFGKTLEHNIELMRQLDKLHELGCPILVGVSRKTMIGEMLQEEIPERLIGSVVAASYAAIKGAKILRVHDVKETVQALKIISAFEHK</sequence>
<dbReference type="PANTHER" id="PTHR20941:SF1">
    <property type="entry name" value="FOLIC ACID SYNTHESIS PROTEIN FOL1"/>
    <property type="match status" value="1"/>
</dbReference>
<evidence type="ECO:0000256" key="8">
    <source>
        <dbReference type="ARBA" id="ARBA00022909"/>
    </source>
</evidence>
<dbReference type="SUPFAM" id="SSF51717">
    <property type="entry name" value="Dihydropteroate synthetase-like"/>
    <property type="match status" value="1"/>
</dbReference>
<dbReference type="NCBIfam" id="TIGR01496">
    <property type="entry name" value="DHPS"/>
    <property type="match status" value="1"/>
</dbReference>
<dbReference type="EMBL" id="BAABFU010000001">
    <property type="protein sequence ID" value="GAA4345282.1"/>
    <property type="molecule type" value="Genomic_DNA"/>
</dbReference>
<reference evidence="12" key="1">
    <citation type="journal article" date="2019" name="Int. J. Syst. Evol. Microbiol.">
        <title>The Global Catalogue of Microorganisms (GCM) 10K type strain sequencing project: providing services to taxonomists for standard genome sequencing and annotation.</title>
        <authorList>
            <consortium name="The Broad Institute Genomics Platform"/>
            <consortium name="The Broad Institute Genome Sequencing Center for Infectious Disease"/>
            <person name="Wu L."/>
            <person name="Ma J."/>
        </authorList>
    </citation>
    <scope>NUCLEOTIDE SEQUENCE [LARGE SCALE GENOMIC DNA]</scope>
    <source>
        <strain evidence="12">JCM 17727</strain>
    </source>
</reference>
<comment type="similarity">
    <text evidence="9">Belongs to the DHPS family.</text>
</comment>
<dbReference type="PANTHER" id="PTHR20941">
    <property type="entry name" value="FOLATE SYNTHESIS PROTEINS"/>
    <property type="match status" value="1"/>
</dbReference>
<dbReference type="PROSITE" id="PS50972">
    <property type="entry name" value="PTERIN_BINDING"/>
    <property type="match status" value="1"/>
</dbReference>
<comment type="catalytic activity">
    <reaction evidence="1">
        <text>(7,8-dihydropterin-6-yl)methyl diphosphate + 4-aminobenzoate = 7,8-dihydropteroate + diphosphate</text>
        <dbReference type="Rhea" id="RHEA:19949"/>
        <dbReference type="ChEBI" id="CHEBI:17836"/>
        <dbReference type="ChEBI" id="CHEBI:17839"/>
        <dbReference type="ChEBI" id="CHEBI:33019"/>
        <dbReference type="ChEBI" id="CHEBI:72950"/>
        <dbReference type="EC" id="2.5.1.15"/>
    </reaction>
</comment>
<comment type="cofactor">
    <cofactor evidence="2 9">
        <name>Mg(2+)</name>
        <dbReference type="ChEBI" id="CHEBI:18420"/>
    </cofactor>
</comment>
<gene>
    <name evidence="11" type="primary">folP</name>
    <name evidence="11" type="ORF">GCM10023150_05530</name>
</gene>
<dbReference type="PROSITE" id="PS00792">
    <property type="entry name" value="DHPS_1"/>
    <property type="match status" value="1"/>
</dbReference>
<protein>
    <recommendedName>
        <fullName evidence="4 9">Dihydropteroate synthase</fullName>
        <shortName evidence="9">DHPS</shortName>
        <ecNumber evidence="4 9">2.5.1.15</ecNumber>
    </recommendedName>
    <alternativeName>
        <fullName evidence="9">Dihydropteroate pyrophosphorylase</fullName>
    </alternativeName>
</protein>
<name>A0ABP8HVI3_9GAMM</name>
<dbReference type="InterPro" id="IPR000489">
    <property type="entry name" value="Pterin-binding_dom"/>
</dbReference>
<dbReference type="Gene3D" id="3.20.20.20">
    <property type="entry name" value="Dihydropteroate synthase-like"/>
    <property type="match status" value="1"/>
</dbReference>
<keyword evidence="8 9" id="KW-0289">Folate biosynthesis</keyword>
<organism evidence="11 12">
    <name type="scientific">Kangiella taiwanensis</name>
    <dbReference type="NCBI Taxonomy" id="1079179"/>
    <lineage>
        <taxon>Bacteria</taxon>
        <taxon>Pseudomonadati</taxon>
        <taxon>Pseudomonadota</taxon>
        <taxon>Gammaproteobacteria</taxon>
        <taxon>Kangiellales</taxon>
        <taxon>Kangiellaceae</taxon>
        <taxon>Kangiella</taxon>
    </lineage>
</organism>
<evidence type="ECO:0000256" key="6">
    <source>
        <dbReference type="ARBA" id="ARBA00022723"/>
    </source>
</evidence>
<dbReference type="InterPro" id="IPR045031">
    <property type="entry name" value="DHP_synth-like"/>
</dbReference>
<dbReference type="Proteomes" id="UP001501294">
    <property type="component" value="Unassembled WGS sequence"/>
</dbReference>
<comment type="caution">
    <text evidence="11">The sequence shown here is derived from an EMBL/GenBank/DDBJ whole genome shotgun (WGS) entry which is preliminary data.</text>
</comment>
<comment type="function">
    <text evidence="9">Catalyzes the condensation of para-aminobenzoate (pABA) with 6-hydroxymethyl-7,8-dihydropterin diphosphate (DHPt-PP) to form 7,8-dihydropteroate (H2Pte), the immediate precursor of folate derivatives.</text>
</comment>
<dbReference type="InterPro" id="IPR011005">
    <property type="entry name" value="Dihydropteroate_synth-like_sf"/>
</dbReference>
<dbReference type="PROSITE" id="PS00793">
    <property type="entry name" value="DHPS_2"/>
    <property type="match status" value="1"/>
</dbReference>
<evidence type="ECO:0000259" key="10">
    <source>
        <dbReference type="PROSITE" id="PS50972"/>
    </source>
</evidence>
<evidence type="ECO:0000313" key="12">
    <source>
        <dbReference type="Proteomes" id="UP001501294"/>
    </source>
</evidence>
<keyword evidence="12" id="KW-1185">Reference proteome</keyword>
<keyword evidence="5 9" id="KW-0808">Transferase</keyword>
<evidence type="ECO:0000256" key="2">
    <source>
        <dbReference type="ARBA" id="ARBA00001946"/>
    </source>
</evidence>
<evidence type="ECO:0000256" key="3">
    <source>
        <dbReference type="ARBA" id="ARBA00004763"/>
    </source>
</evidence>
<evidence type="ECO:0000256" key="1">
    <source>
        <dbReference type="ARBA" id="ARBA00000012"/>
    </source>
</evidence>
<evidence type="ECO:0000256" key="7">
    <source>
        <dbReference type="ARBA" id="ARBA00022842"/>
    </source>
</evidence>
<proteinExistence type="inferred from homology"/>
<dbReference type="EC" id="2.5.1.15" evidence="4 9"/>
<keyword evidence="7 9" id="KW-0460">Magnesium</keyword>